<feature type="transmembrane region" description="Helical" evidence="1">
    <location>
        <begin position="41"/>
        <end position="60"/>
    </location>
</feature>
<keyword evidence="3" id="KW-1185">Reference proteome</keyword>
<dbReference type="EMBL" id="JBHRTI010000004">
    <property type="protein sequence ID" value="MFC3148259.1"/>
    <property type="molecule type" value="Genomic_DNA"/>
</dbReference>
<feature type="transmembrane region" description="Helical" evidence="1">
    <location>
        <begin position="66"/>
        <end position="85"/>
    </location>
</feature>
<organism evidence="2 3">
    <name type="scientific">Piscinibacterium candidicorallinum</name>
    <dbReference type="NCBI Taxonomy" id="1793872"/>
    <lineage>
        <taxon>Bacteria</taxon>
        <taxon>Pseudomonadati</taxon>
        <taxon>Pseudomonadota</taxon>
        <taxon>Betaproteobacteria</taxon>
        <taxon>Burkholderiales</taxon>
        <taxon>Piscinibacterium</taxon>
    </lineage>
</organism>
<sequence>MKTPSGTHPILRPFITGLIAALPLVATVAVFVFLARLLYEWLGPQSLVGSVVIALGFGVAGSEVVGYLLGVVIVAVAIYLLGLLVEAGLQRGLAKLLTNVVQRIPLVRSVYDLIHRFVGLMAQRDEAGLKAMSPVWVHFGGEGGAEGKGAVAVLALLSCPQPVRLGEFEYHAVIVPTAPVPVGGGLLYVPVSWVKPADIGMEALTSLYVSMGVTSPQYLAGGPSKPSA</sequence>
<accession>A0ABV7H2X2</accession>
<dbReference type="PANTHER" id="PTHR31876">
    <property type="entry name" value="COV-LIKE PROTEIN 1"/>
    <property type="match status" value="1"/>
</dbReference>
<protein>
    <submittedName>
        <fullName evidence="2">DUF502 domain-containing protein</fullName>
    </submittedName>
</protein>
<keyword evidence="1" id="KW-0812">Transmembrane</keyword>
<dbReference type="InterPro" id="IPR007462">
    <property type="entry name" value="COV1-like"/>
</dbReference>
<evidence type="ECO:0000313" key="2">
    <source>
        <dbReference type="EMBL" id="MFC3148259.1"/>
    </source>
</evidence>
<proteinExistence type="predicted"/>
<feature type="transmembrane region" description="Helical" evidence="1">
    <location>
        <begin position="14"/>
        <end position="34"/>
    </location>
</feature>
<comment type="caution">
    <text evidence="2">The sequence shown here is derived from an EMBL/GenBank/DDBJ whole genome shotgun (WGS) entry which is preliminary data.</text>
</comment>
<evidence type="ECO:0000256" key="1">
    <source>
        <dbReference type="SAM" id="Phobius"/>
    </source>
</evidence>
<dbReference type="Proteomes" id="UP001595556">
    <property type="component" value="Unassembled WGS sequence"/>
</dbReference>
<dbReference type="RefSeq" id="WP_377304022.1">
    <property type="nucleotide sequence ID" value="NZ_CP180191.1"/>
</dbReference>
<dbReference type="Pfam" id="PF04367">
    <property type="entry name" value="DUF502"/>
    <property type="match status" value="1"/>
</dbReference>
<name>A0ABV7H2X2_9BURK</name>
<keyword evidence="1" id="KW-0472">Membrane</keyword>
<reference evidence="3" key="1">
    <citation type="journal article" date="2019" name="Int. J. Syst. Evol. Microbiol.">
        <title>The Global Catalogue of Microorganisms (GCM) 10K type strain sequencing project: providing services to taxonomists for standard genome sequencing and annotation.</title>
        <authorList>
            <consortium name="The Broad Institute Genomics Platform"/>
            <consortium name="The Broad Institute Genome Sequencing Center for Infectious Disease"/>
            <person name="Wu L."/>
            <person name="Ma J."/>
        </authorList>
    </citation>
    <scope>NUCLEOTIDE SEQUENCE [LARGE SCALE GENOMIC DNA]</scope>
    <source>
        <strain evidence="3">KCTC 52168</strain>
    </source>
</reference>
<keyword evidence="1" id="KW-1133">Transmembrane helix</keyword>
<dbReference type="PANTHER" id="PTHR31876:SF26">
    <property type="entry name" value="PROTEIN LIKE COV 2"/>
    <property type="match status" value="1"/>
</dbReference>
<evidence type="ECO:0000313" key="3">
    <source>
        <dbReference type="Proteomes" id="UP001595556"/>
    </source>
</evidence>
<gene>
    <name evidence="2" type="ORF">ACFOEN_11465</name>
</gene>